<evidence type="ECO:0000256" key="2">
    <source>
        <dbReference type="ARBA" id="ARBA00022898"/>
    </source>
</evidence>
<dbReference type="RefSeq" id="WP_006627579.1">
    <property type="nucleotide sequence ID" value="NZ_ADFR01000016.1"/>
</dbReference>
<dbReference type="SUPFAM" id="SSF50621">
    <property type="entry name" value="Alanine racemase C-terminal domain-like"/>
    <property type="match status" value="1"/>
</dbReference>
<dbReference type="EMBL" id="ADFR01000016">
    <property type="protein sequence ID" value="EFC05185.1"/>
    <property type="molecule type" value="Genomic_DNA"/>
</dbReference>
<evidence type="ECO:0000313" key="4">
    <source>
        <dbReference type="EMBL" id="EFC05185.1"/>
    </source>
</evidence>
<proteinExistence type="predicted"/>
<dbReference type="InterPro" id="IPR009006">
    <property type="entry name" value="Ala_racemase/Decarboxylase_C"/>
</dbReference>
<protein>
    <submittedName>
        <fullName evidence="4">Pyridoxal-dependent decarboxylase, C-terminal sheet domain protein</fullName>
    </submittedName>
</protein>
<dbReference type="InterPro" id="IPR029066">
    <property type="entry name" value="PLP-binding_barrel"/>
</dbReference>
<comment type="caution">
    <text evidence="4">The sequence shown here is derived from an EMBL/GenBank/DDBJ whole genome shotgun (WGS) entry which is preliminary data.</text>
</comment>
<sequence>MKTPYYVMDENVLLKRICDIKKIADGKWGLCYSIKANPFLVESLFETVDQLEVCSPGEMKICIDRKVPAFKILMSGVNKTVEDIQEAFDYGVRLFSFESIVHFERLQEVLKNSHEKVKAYIRLTSGNQFGMSVEDTEYLFEHPDPQIEIIGIHYFAGTQRKKSQHQISELEQLDAQLKLWEKKYRLSLALEYGPGLPVPLFVGDDFSEDLAPLKAIQDSLSSLKREVMVEMGRFMVYNCGSYYSQVQDIKKLNDSYVAILDGGIHHLNYYGQMMGMKVPLLESPQNEEMADYCLAGSLCTTADVLVRKVTLPKLKIGDVLVFHNCGAYGVTEGIGLFLSRKLPSVYKLSGNKLELLRDQEETYILNTRR</sequence>
<dbReference type="InterPro" id="IPR022643">
    <property type="entry name" value="De-COase2_C"/>
</dbReference>
<dbReference type="GO" id="GO:0008836">
    <property type="term" value="F:diaminopimelate decarboxylase activity"/>
    <property type="evidence" value="ECO:0007669"/>
    <property type="project" value="TreeGrafter"/>
</dbReference>
<keyword evidence="2" id="KW-0663">Pyridoxal phosphate</keyword>
<evidence type="ECO:0000259" key="3">
    <source>
        <dbReference type="Pfam" id="PF00278"/>
    </source>
</evidence>
<dbReference type="Gene3D" id="2.40.37.10">
    <property type="entry name" value="Lyase, Ornithine Decarboxylase, Chain A, domain 1"/>
    <property type="match status" value="1"/>
</dbReference>
<dbReference type="Gene3D" id="3.20.20.10">
    <property type="entry name" value="Alanine racemase"/>
    <property type="match status" value="1"/>
</dbReference>
<evidence type="ECO:0000313" key="5">
    <source>
        <dbReference type="Proteomes" id="UP000005017"/>
    </source>
</evidence>
<dbReference type="STRING" id="679192.HMPREF9013_0466"/>
<feature type="domain" description="Orn/DAP/Arg decarboxylase 2 C-terminal" evidence="3">
    <location>
        <begin position="30"/>
        <end position="326"/>
    </location>
</feature>
<comment type="cofactor">
    <cofactor evidence="1">
        <name>pyridoxal 5'-phosphate</name>
        <dbReference type="ChEBI" id="CHEBI:597326"/>
    </cofactor>
</comment>
<name>D2MQB6_9FIRM</name>
<dbReference type="AlphaFoldDB" id="D2MQB6"/>
<accession>D2MQB6</accession>
<dbReference type="Proteomes" id="UP000005017">
    <property type="component" value="Unassembled WGS sequence"/>
</dbReference>
<reference evidence="5" key="1">
    <citation type="submission" date="2009-12" db="EMBL/GenBank/DDBJ databases">
        <title>Sequence of Clostridiales genomosp. BVAB3 str. UPII9-5.</title>
        <authorList>
            <person name="Madupu R."/>
            <person name="Durkin A.S."/>
            <person name="Torralba M."/>
            <person name="Methe B."/>
            <person name="Sutton G.G."/>
            <person name="Strausberg R.L."/>
            <person name="Nelson K.E."/>
        </authorList>
    </citation>
    <scope>NUCLEOTIDE SEQUENCE [LARGE SCALE GENOMIC DNA]</scope>
    <source>
        <strain evidence="5">W1219</strain>
    </source>
</reference>
<dbReference type="PANTHER" id="PTHR43727">
    <property type="entry name" value="DIAMINOPIMELATE DECARBOXYLASE"/>
    <property type="match status" value="1"/>
</dbReference>
<keyword evidence="5" id="KW-1185">Reference proteome</keyword>
<dbReference type="GO" id="GO:0009089">
    <property type="term" value="P:lysine biosynthetic process via diaminopimelate"/>
    <property type="evidence" value="ECO:0007669"/>
    <property type="project" value="TreeGrafter"/>
</dbReference>
<dbReference type="eggNOG" id="COG0019">
    <property type="taxonomic scope" value="Bacteria"/>
</dbReference>
<gene>
    <name evidence="4" type="ORF">HMPREF9013_0466</name>
</gene>
<dbReference type="Pfam" id="PF00278">
    <property type="entry name" value="Orn_DAP_Arg_deC"/>
    <property type="match status" value="1"/>
</dbReference>
<evidence type="ECO:0000256" key="1">
    <source>
        <dbReference type="ARBA" id="ARBA00001933"/>
    </source>
</evidence>
<organism evidence="4 5">
    <name type="scientific">Bulleidia extructa W1219</name>
    <dbReference type="NCBI Taxonomy" id="679192"/>
    <lineage>
        <taxon>Bacteria</taxon>
        <taxon>Bacillati</taxon>
        <taxon>Bacillota</taxon>
        <taxon>Erysipelotrichia</taxon>
        <taxon>Erysipelotrichales</taxon>
        <taxon>Erysipelotrichaceae</taxon>
        <taxon>Bulleidia</taxon>
    </lineage>
</organism>
<dbReference type="OrthoDB" id="9802241at2"/>
<dbReference type="SUPFAM" id="SSF51419">
    <property type="entry name" value="PLP-binding barrel"/>
    <property type="match status" value="1"/>
</dbReference>
<dbReference type="PANTHER" id="PTHR43727:SF2">
    <property type="entry name" value="GROUP IV DECARBOXYLASE"/>
    <property type="match status" value="1"/>
</dbReference>